<keyword evidence="1" id="KW-0812">Transmembrane</keyword>
<name>A0A124FN57_9CHLR</name>
<comment type="caution">
    <text evidence="2">The sequence shown here is derived from an EMBL/GenBank/DDBJ whole genome shotgun (WGS) entry which is preliminary data.</text>
</comment>
<dbReference type="EMBL" id="LGFU01000006">
    <property type="protein sequence ID" value="KUK46842.1"/>
    <property type="molecule type" value="Genomic_DNA"/>
</dbReference>
<keyword evidence="1" id="KW-0472">Membrane</keyword>
<evidence type="ECO:0000256" key="1">
    <source>
        <dbReference type="SAM" id="Phobius"/>
    </source>
</evidence>
<gene>
    <name evidence="2" type="ORF">XD73_0313</name>
</gene>
<feature type="transmembrane region" description="Helical" evidence="1">
    <location>
        <begin position="183"/>
        <end position="205"/>
    </location>
</feature>
<evidence type="ECO:0000313" key="3">
    <source>
        <dbReference type="Proteomes" id="UP000064249"/>
    </source>
</evidence>
<keyword evidence="1" id="KW-1133">Transmembrane helix</keyword>
<sequence length="274" mass="30639">MNFKKITVIARKDLLEVRQNKAAFLPMMIIPLIFIVLIPLLITLVLPGIGGAVEDFTNDPDMQVFFEVMPIQMRNTLTGLDPTQTMIVTMLGYVFAPMFLIVPLMFATTIAAESFAGEKERKTLEALLYLPISDQELFAGKVMAAALPAILITWLCFVLYSIIVNVVPYSYFGRIWFPLPVWWWLIFWVTPALVAMSISLTVLVSTKVQTFMGAYQTSSSVVLVVVVFFIGQMTGVLFLSQRVAFFIGLGCWALTAIIGRIAVSSFNRQKLLTD</sequence>
<reference evidence="2 3" key="1">
    <citation type="journal article" date="2015" name="MBio">
        <title>Genome-Resolved Metagenomic Analysis Reveals Roles for Candidate Phyla and Other Microbial Community Members in Biogeochemical Transformations in Oil Reservoirs.</title>
        <authorList>
            <person name="Hu P."/>
            <person name="Tom L."/>
            <person name="Singh A."/>
            <person name="Thomas B.C."/>
            <person name="Baker B.J."/>
            <person name="Piceno Y.M."/>
            <person name="Andersen G.L."/>
            <person name="Banfield J.F."/>
        </authorList>
    </citation>
    <scope>NUCLEOTIDE SEQUENCE [LARGE SCALE GENOMIC DNA]</scope>
    <source>
        <strain evidence="2">46_16</strain>
    </source>
</reference>
<dbReference type="PANTHER" id="PTHR43471:SF1">
    <property type="entry name" value="ABC TRANSPORTER PERMEASE PROTEIN NOSY-RELATED"/>
    <property type="match status" value="1"/>
</dbReference>
<organism evidence="2 3">
    <name type="scientific">Anaerolinea thermophila</name>
    <dbReference type="NCBI Taxonomy" id="167964"/>
    <lineage>
        <taxon>Bacteria</taxon>
        <taxon>Bacillati</taxon>
        <taxon>Chloroflexota</taxon>
        <taxon>Anaerolineae</taxon>
        <taxon>Anaerolineales</taxon>
        <taxon>Anaerolineaceae</taxon>
        <taxon>Anaerolinea</taxon>
    </lineage>
</organism>
<feature type="transmembrane region" description="Helical" evidence="1">
    <location>
        <begin position="142"/>
        <end position="163"/>
    </location>
</feature>
<dbReference type="GO" id="GO:0140359">
    <property type="term" value="F:ABC-type transporter activity"/>
    <property type="evidence" value="ECO:0007669"/>
    <property type="project" value="InterPro"/>
</dbReference>
<feature type="transmembrane region" description="Helical" evidence="1">
    <location>
        <begin position="244"/>
        <end position="263"/>
    </location>
</feature>
<evidence type="ECO:0000313" key="2">
    <source>
        <dbReference type="EMBL" id="KUK46842.1"/>
    </source>
</evidence>
<feature type="transmembrane region" description="Helical" evidence="1">
    <location>
        <begin position="21"/>
        <end position="46"/>
    </location>
</feature>
<dbReference type="Proteomes" id="UP000064249">
    <property type="component" value="Unassembled WGS sequence"/>
</dbReference>
<dbReference type="AlphaFoldDB" id="A0A124FN57"/>
<dbReference type="Pfam" id="PF12679">
    <property type="entry name" value="ABC2_membrane_2"/>
    <property type="match status" value="1"/>
</dbReference>
<protein>
    <submittedName>
        <fullName evidence="2">Putative membrane protein</fullName>
    </submittedName>
</protein>
<dbReference type="GO" id="GO:0005886">
    <property type="term" value="C:plasma membrane"/>
    <property type="evidence" value="ECO:0007669"/>
    <property type="project" value="UniProtKB-SubCell"/>
</dbReference>
<accession>A0A124FN57</accession>
<dbReference type="PANTHER" id="PTHR43471">
    <property type="entry name" value="ABC TRANSPORTER PERMEASE"/>
    <property type="match status" value="1"/>
</dbReference>
<proteinExistence type="predicted"/>
<feature type="transmembrane region" description="Helical" evidence="1">
    <location>
        <begin position="90"/>
        <end position="112"/>
    </location>
</feature>
<feature type="transmembrane region" description="Helical" evidence="1">
    <location>
        <begin position="217"/>
        <end position="238"/>
    </location>
</feature>